<organism evidence="3 4">
    <name type="scientific">Clostridium faecium</name>
    <dbReference type="NCBI Taxonomy" id="2762223"/>
    <lineage>
        <taxon>Bacteria</taxon>
        <taxon>Bacillati</taxon>
        <taxon>Bacillota</taxon>
        <taxon>Clostridia</taxon>
        <taxon>Eubacteriales</taxon>
        <taxon>Clostridiaceae</taxon>
        <taxon>Clostridium</taxon>
    </lineage>
</organism>
<dbReference type="EMBL" id="JACSQB010000074">
    <property type="protein sequence ID" value="MBD8047386.1"/>
    <property type="molecule type" value="Genomic_DNA"/>
</dbReference>
<reference evidence="3 4" key="1">
    <citation type="submission" date="2020-08" db="EMBL/GenBank/DDBJ databases">
        <title>A Genomic Blueprint of the Chicken Gut Microbiome.</title>
        <authorList>
            <person name="Gilroy R."/>
            <person name="Ravi A."/>
            <person name="Getino M."/>
            <person name="Pursley I."/>
            <person name="Horton D.L."/>
            <person name="Alikhan N.-F."/>
            <person name="Baker D."/>
            <person name="Gharbi K."/>
            <person name="Hall N."/>
            <person name="Watson M."/>
            <person name="Adriaenssens E.M."/>
            <person name="Foster-Nyarko E."/>
            <person name="Jarju S."/>
            <person name="Secka A."/>
            <person name="Antonio M."/>
            <person name="Oren A."/>
            <person name="Chaudhuri R."/>
            <person name="La Ragione R.M."/>
            <person name="Hildebrand F."/>
            <person name="Pallen M.J."/>
        </authorList>
    </citation>
    <scope>NUCLEOTIDE SEQUENCE [LARGE SCALE GENOMIC DNA]</scope>
    <source>
        <strain evidence="3 4">N37</strain>
    </source>
</reference>
<dbReference type="Gene3D" id="3.30.565.40">
    <property type="entry name" value="Fervidobacterium nodosum Rt17-B1 like"/>
    <property type="match status" value="2"/>
</dbReference>
<protein>
    <submittedName>
        <fullName evidence="3">DUF4163 domain-containing protein</fullName>
    </submittedName>
</protein>
<evidence type="ECO:0000259" key="1">
    <source>
        <dbReference type="Pfam" id="PF11738"/>
    </source>
</evidence>
<dbReference type="Pfam" id="PF13739">
    <property type="entry name" value="PdaC"/>
    <property type="match status" value="1"/>
</dbReference>
<evidence type="ECO:0000313" key="3">
    <source>
        <dbReference type="EMBL" id="MBD8047386.1"/>
    </source>
</evidence>
<name>A0ABR8YT13_9CLOT</name>
<dbReference type="Pfam" id="PF11738">
    <property type="entry name" value="DUF3298"/>
    <property type="match status" value="2"/>
</dbReference>
<feature type="domain" description="DUF3298" evidence="1">
    <location>
        <begin position="380"/>
        <end position="455"/>
    </location>
</feature>
<dbReference type="InterPro" id="IPR025303">
    <property type="entry name" value="PdaC"/>
</dbReference>
<comment type="caution">
    <text evidence="3">The sequence shown here is derived from an EMBL/GenBank/DDBJ whole genome shotgun (WGS) entry which is preliminary data.</text>
</comment>
<accession>A0ABR8YT13</accession>
<evidence type="ECO:0000259" key="2">
    <source>
        <dbReference type="Pfam" id="PF13739"/>
    </source>
</evidence>
<dbReference type="InterPro" id="IPR037126">
    <property type="entry name" value="PdaC/RsiV-like_sf"/>
</dbReference>
<feature type="domain" description="Deacetylase PdaC" evidence="2">
    <location>
        <begin position="53"/>
        <end position="147"/>
    </location>
</feature>
<gene>
    <name evidence="3" type="ORF">H9637_10115</name>
</gene>
<dbReference type="Gene3D" id="3.90.640.20">
    <property type="entry name" value="Heat-shock cognate protein, ATPase"/>
    <property type="match status" value="2"/>
</dbReference>
<keyword evidence="4" id="KW-1185">Reference proteome</keyword>
<sequence>MKNIIFGIITCFILSINSISLALAKDNPSSVEINPPRLVNAINYNAVVEPKEIKYTNDYIEVDLKIPVISYNNKITEKIMNDKIEKPIMELKKIMEVEAKKNFDSKEERPFLKYNITSDYEVTYNEDNILSIVVTLYNYTGGAHGNTEKTAYNFDLNTGKTGYLKDFFNEEDNYRKVILDEVRAQISKESDKYFKDILNTLHGISYDQEFYLSNDGVVVYYDLYDIAPYVAGIPEFKIPYSKFEHGLRKDVSIKNDNVTVEEKESIKKEGNYSEHLYYPQIKDLENPIVEKKINTIITKDINNFTKDVKKKAELSSKKLDMYNRPITWGASIYHDEYFVNSDLISIDITYSANDGSTTNYILYDIGYNFNLLDGQNYKLSDVFVKNVDYISLINAEIENQIQNIIKSSEYKYEYSFKTIKSNQQYYIYRGNLVILFEAGEILSKDFGAPKFYIPIYKFGDKVKPEFIEH</sequence>
<dbReference type="InterPro" id="IPR021729">
    <property type="entry name" value="DUF3298"/>
</dbReference>
<evidence type="ECO:0000313" key="4">
    <source>
        <dbReference type="Proteomes" id="UP000627166"/>
    </source>
</evidence>
<dbReference type="RefSeq" id="WP_191740352.1">
    <property type="nucleotide sequence ID" value="NZ_JACSQB010000074.1"/>
</dbReference>
<dbReference type="Proteomes" id="UP000627166">
    <property type="component" value="Unassembled WGS sequence"/>
</dbReference>
<proteinExistence type="predicted"/>
<feature type="domain" description="DUF3298" evidence="1">
    <location>
        <begin position="165"/>
        <end position="241"/>
    </location>
</feature>